<dbReference type="GO" id="GO:0005524">
    <property type="term" value="F:ATP binding"/>
    <property type="evidence" value="ECO:0007669"/>
    <property type="project" value="InterPro"/>
</dbReference>
<dbReference type="GO" id="GO:0140326">
    <property type="term" value="F:ATPase-coupled intramembrane lipid transporter activity"/>
    <property type="evidence" value="ECO:0007669"/>
    <property type="project" value="TreeGrafter"/>
</dbReference>
<evidence type="ECO:0000313" key="11">
    <source>
        <dbReference type="Proteomes" id="UP001054857"/>
    </source>
</evidence>
<evidence type="ECO:0000256" key="3">
    <source>
        <dbReference type="ARBA" id="ARBA00022723"/>
    </source>
</evidence>
<sequence length="289" mass="30865">METAINIGFACSLLREDMLQYTLSASSPRIEELERAGEKEQADVLAAEQVAKQLLKMEASLYMSGKLGGSSKAATNTTPVGRAASGASSTPPKTATTTTTSSPTSSPLPPPDPPPPPPPGPPEAALIVDGKALAYALSKDLAPAFLRVGLRCKAVLCCRVSPLQKAQVTSLVRSDGRITLAVGDGANDVGMIQRAHIGVGISGQEGMQAVMSSDFAIAQFRYLVPLLLVHGRYSYKRITRMVLFFFYKNMLFSITLFTYSAFTTFSGSYIYNDTSMTLFNVVFTSATPL</sequence>
<evidence type="ECO:0000256" key="2">
    <source>
        <dbReference type="ARBA" id="ARBA00022692"/>
    </source>
</evidence>
<evidence type="ECO:0000256" key="5">
    <source>
        <dbReference type="ARBA" id="ARBA00022989"/>
    </source>
</evidence>
<comment type="subcellular location">
    <subcellularLocation>
        <location evidence="1">Membrane</location>
        <topology evidence="1">Multi-pass membrane protein</topology>
    </subcellularLocation>
</comment>
<feature type="non-terminal residue" evidence="10">
    <location>
        <position position="1"/>
    </location>
</feature>
<dbReference type="InterPro" id="IPR023214">
    <property type="entry name" value="HAD_sf"/>
</dbReference>
<dbReference type="AlphaFoldDB" id="A0AAD3DM65"/>
<feature type="compositionally biased region" description="Low complexity" evidence="7">
    <location>
        <begin position="88"/>
        <end position="105"/>
    </location>
</feature>
<keyword evidence="6 8" id="KW-0472">Membrane</keyword>
<evidence type="ECO:0000256" key="7">
    <source>
        <dbReference type="SAM" id="MobiDB-lite"/>
    </source>
</evidence>
<gene>
    <name evidence="10" type="ORF">Agub_g4001</name>
</gene>
<accession>A0AAD3DM65</accession>
<feature type="region of interest" description="Disordered" evidence="7">
    <location>
        <begin position="66"/>
        <end position="125"/>
    </location>
</feature>
<dbReference type="GO" id="GO:0045332">
    <property type="term" value="P:phospholipid translocation"/>
    <property type="evidence" value="ECO:0007669"/>
    <property type="project" value="TreeGrafter"/>
</dbReference>
<dbReference type="EMBL" id="BMAR01000004">
    <property type="protein sequence ID" value="GFR43002.1"/>
    <property type="molecule type" value="Genomic_DNA"/>
</dbReference>
<dbReference type="PANTHER" id="PTHR24092">
    <property type="entry name" value="PROBABLE PHOSPHOLIPID-TRANSPORTING ATPASE"/>
    <property type="match status" value="1"/>
</dbReference>
<keyword evidence="11" id="KW-1185">Reference proteome</keyword>
<feature type="domain" description="P-type ATPase C-terminal" evidence="9">
    <location>
        <begin position="210"/>
        <end position="288"/>
    </location>
</feature>
<keyword evidence="2 8" id="KW-0812">Transmembrane</keyword>
<evidence type="ECO:0000259" key="9">
    <source>
        <dbReference type="Pfam" id="PF16212"/>
    </source>
</evidence>
<reference evidence="10 11" key="1">
    <citation type="journal article" date="2021" name="Sci. Rep.">
        <title>Genome sequencing of the multicellular alga Astrephomene provides insights into convergent evolution of germ-soma differentiation.</title>
        <authorList>
            <person name="Yamashita S."/>
            <person name="Yamamoto K."/>
            <person name="Matsuzaki R."/>
            <person name="Suzuki S."/>
            <person name="Yamaguchi H."/>
            <person name="Hirooka S."/>
            <person name="Minakuchi Y."/>
            <person name="Miyagishima S."/>
            <person name="Kawachi M."/>
            <person name="Toyoda A."/>
            <person name="Nozaki H."/>
        </authorList>
    </citation>
    <scope>NUCLEOTIDE SEQUENCE [LARGE SCALE GENOMIC DNA]</scope>
    <source>
        <strain evidence="10 11">NIES-4017</strain>
    </source>
</reference>
<name>A0AAD3DM65_9CHLO</name>
<keyword evidence="5 8" id="KW-1133">Transmembrane helix</keyword>
<proteinExistence type="predicted"/>
<dbReference type="NCBIfam" id="TIGR01494">
    <property type="entry name" value="ATPase_P-type"/>
    <property type="match status" value="1"/>
</dbReference>
<dbReference type="GO" id="GO:0005886">
    <property type="term" value="C:plasma membrane"/>
    <property type="evidence" value="ECO:0007669"/>
    <property type="project" value="TreeGrafter"/>
</dbReference>
<dbReference type="InterPro" id="IPR001757">
    <property type="entry name" value="P_typ_ATPase"/>
</dbReference>
<feature type="transmembrane region" description="Helical" evidence="8">
    <location>
        <begin position="242"/>
        <end position="262"/>
    </location>
</feature>
<keyword evidence="4" id="KW-0460">Magnesium</keyword>
<feature type="compositionally biased region" description="Pro residues" evidence="7">
    <location>
        <begin position="106"/>
        <end position="122"/>
    </location>
</feature>
<dbReference type="InterPro" id="IPR032630">
    <property type="entry name" value="P_typ_ATPase_c"/>
</dbReference>
<organism evidence="10 11">
    <name type="scientific">Astrephomene gubernaculifera</name>
    <dbReference type="NCBI Taxonomy" id="47775"/>
    <lineage>
        <taxon>Eukaryota</taxon>
        <taxon>Viridiplantae</taxon>
        <taxon>Chlorophyta</taxon>
        <taxon>core chlorophytes</taxon>
        <taxon>Chlorophyceae</taxon>
        <taxon>CS clade</taxon>
        <taxon>Chlamydomonadales</taxon>
        <taxon>Astrephomenaceae</taxon>
        <taxon>Astrephomene</taxon>
    </lineage>
</organism>
<dbReference type="GO" id="GO:0046872">
    <property type="term" value="F:metal ion binding"/>
    <property type="evidence" value="ECO:0007669"/>
    <property type="project" value="UniProtKB-KW"/>
</dbReference>
<evidence type="ECO:0000256" key="4">
    <source>
        <dbReference type="ARBA" id="ARBA00022842"/>
    </source>
</evidence>
<dbReference type="SUPFAM" id="SSF56784">
    <property type="entry name" value="HAD-like"/>
    <property type="match status" value="1"/>
</dbReference>
<evidence type="ECO:0000256" key="6">
    <source>
        <dbReference type="ARBA" id="ARBA00023136"/>
    </source>
</evidence>
<evidence type="ECO:0000256" key="1">
    <source>
        <dbReference type="ARBA" id="ARBA00004141"/>
    </source>
</evidence>
<protein>
    <recommendedName>
        <fullName evidence="9">P-type ATPase C-terminal domain-containing protein</fullName>
    </recommendedName>
</protein>
<evidence type="ECO:0000313" key="10">
    <source>
        <dbReference type="EMBL" id="GFR43002.1"/>
    </source>
</evidence>
<dbReference type="Proteomes" id="UP001054857">
    <property type="component" value="Unassembled WGS sequence"/>
</dbReference>
<dbReference type="Gene3D" id="3.40.50.1000">
    <property type="entry name" value="HAD superfamily/HAD-like"/>
    <property type="match status" value="1"/>
</dbReference>
<dbReference type="Pfam" id="PF16212">
    <property type="entry name" value="PhoLip_ATPase_C"/>
    <property type="match status" value="1"/>
</dbReference>
<dbReference type="InterPro" id="IPR036412">
    <property type="entry name" value="HAD-like_sf"/>
</dbReference>
<comment type="caution">
    <text evidence="10">The sequence shown here is derived from an EMBL/GenBank/DDBJ whole genome shotgun (WGS) entry which is preliminary data.</text>
</comment>
<dbReference type="SUPFAM" id="SSF81665">
    <property type="entry name" value="Calcium ATPase, transmembrane domain M"/>
    <property type="match status" value="1"/>
</dbReference>
<dbReference type="GO" id="GO:0016887">
    <property type="term" value="F:ATP hydrolysis activity"/>
    <property type="evidence" value="ECO:0007669"/>
    <property type="project" value="InterPro"/>
</dbReference>
<evidence type="ECO:0000256" key="8">
    <source>
        <dbReference type="SAM" id="Phobius"/>
    </source>
</evidence>
<dbReference type="InterPro" id="IPR023298">
    <property type="entry name" value="ATPase_P-typ_TM_dom_sf"/>
</dbReference>
<keyword evidence="3" id="KW-0479">Metal-binding</keyword>
<dbReference type="PANTHER" id="PTHR24092:SF150">
    <property type="entry name" value="PHOSPHOLIPID-TRANSPORTING ATPASE"/>
    <property type="match status" value="1"/>
</dbReference>